<keyword evidence="3" id="KW-0963">Cytoplasm</keyword>
<dbReference type="EMBL" id="FPLJ01000132">
    <property type="protein sequence ID" value="SGZ03130.1"/>
    <property type="molecule type" value="Genomic_DNA"/>
</dbReference>
<reference evidence="4 7" key="2">
    <citation type="submission" date="2016-11" db="EMBL/GenBank/DDBJ databases">
        <authorList>
            <person name="Jaros S."/>
            <person name="Januszkiewicz K."/>
            <person name="Wedrychowicz H."/>
        </authorList>
    </citation>
    <scope>NUCLEOTIDE SEQUENCE [LARGE SCALE GENOMIC DNA]</scope>
    <source>
        <strain evidence="4">NVI 5450</strain>
    </source>
</reference>
<dbReference type="NCBIfam" id="NF001557">
    <property type="entry name" value="PRK00378.1"/>
    <property type="match status" value="1"/>
</dbReference>
<evidence type="ECO:0000313" key="6">
    <source>
        <dbReference type="Proteomes" id="UP000182660"/>
    </source>
</evidence>
<dbReference type="PANTHER" id="PTHR38772:SF1">
    <property type="entry name" value="NUCLEOID-ASSOCIATED PROTEIN YEJK"/>
    <property type="match status" value="1"/>
</dbReference>
<evidence type="ECO:0000256" key="1">
    <source>
        <dbReference type="ARBA" id="ARBA00004453"/>
    </source>
</evidence>
<dbReference type="GO" id="GO:0003690">
    <property type="term" value="F:double-stranded DNA binding"/>
    <property type="evidence" value="ECO:0007669"/>
    <property type="project" value="TreeGrafter"/>
</dbReference>
<reference evidence="5 6" key="1">
    <citation type="submission" date="2016-11" db="EMBL/GenBank/DDBJ databases">
        <authorList>
            <person name="Klemetsen T."/>
        </authorList>
    </citation>
    <scope>NUCLEOTIDE SEQUENCE [LARGE SCALE GENOMIC DNA]</scope>
    <source>
        <strain evidence="5">MT 2528</strain>
    </source>
</reference>
<evidence type="ECO:0000256" key="2">
    <source>
        <dbReference type="ARBA" id="ARBA00009035"/>
    </source>
</evidence>
<dbReference type="Proteomes" id="UP000183794">
    <property type="component" value="Unassembled WGS sequence"/>
</dbReference>
<comment type="similarity">
    <text evidence="2">Belongs to the YejK family.</text>
</comment>
<dbReference type="KEGG" id="mvs:MVIS_1638"/>
<organism evidence="4 7">
    <name type="scientific">Moritella viscosa</name>
    <dbReference type="NCBI Taxonomy" id="80854"/>
    <lineage>
        <taxon>Bacteria</taxon>
        <taxon>Pseudomonadati</taxon>
        <taxon>Pseudomonadota</taxon>
        <taxon>Gammaproteobacteria</taxon>
        <taxon>Alteromonadales</taxon>
        <taxon>Moritellaceae</taxon>
        <taxon>Moritella</taxon>
    </lineage>
</organism>
<evidence type="ECO:0000313" key="7">
    <source>
        <dbReference type="Proteomes" id="UP000183794"/>
    </source>
</evidence>
<accession>A0A090K755</accession>
<dbReference type="InterPro" id="IPR007358">
    <property type="entry name" value="Nucleoid_associated_NdpA"/>
</dbReference>
<gene>
    <name evidence="5" type="ORF">MT2528_4555</name>
    <name evidence="4" type="ORF">NVI5450_1199</name>
</gene>
<evidence type="ECO:0000256" key="3">
    <source>
        <dbReference type="ARBA" id="ARBA00022490"/>
    </source>
</evidence>
<dbReference type="OrthoDB" id="9131762at2"/>
<protein>
    <submittedName>
        <fullName evidence="4">37 kDa nucleoid-associated protein</fullName>
    </submittedName>
</protein>
<dbReference type="Proteomes" id="UP000182660">
    <property type="component" value="Unassembled WGS sequence"/>
</dbReference>
<dbReference type="GO" id="GO:0043590">
    <property type="term" value="C:bacterial nucleoid"/>
    <property type="evidence" value="ECO:0007669"/>
    <property type="project" value="TreeGrafter"/>
</dbReference>
<dbReference type="Pfam" id="PF04245">
    <property type="entry name" value="NA37"/>
    <property type="match status" value="1"/>
</dbReference>
<dbReference type="AlphaFoldDB" id="A0A090K755"/>
<dbReference type="PANTHER" id="PTHR38772">
    <property type="match status" value="1"/>
</dbReference>
<keyword evidence="6" id="KW-1185">Reference proteome</keyword>
<comment type="subcellular location">
    <subcellularLocation>
        <location evidence="1">Cytoplasm</location>
        <location evidence="1">Nucleoid</location>
    </subcellularLocation>
</comment>
<dbReference type="EMBL" id="FPLD01000040">
    <property type="protein sequence ID" value="SGY91128.1"/>
    <property type="molecule type" value="Genomic_DNA"/>
</dbReference>
<dbReference type="STRING" id="80854.MVIS_1638"/>
<sequence>MQLKLNNIILHSLAFNTEGELKCYPRSEELVNSQPVEELASELHRIYNAKPAKGFGYFKCAEEDNSRLPFEMVLRKFMDEESDFVDFSSAASNLLVGELLKYDFGTQGILSFVHYNWMASDYLIVALLENKDSVMVTEQLDLSNTHYLELSKVQLAAKIDLTEWRQNSDSKRYLSFIKGRAGRKVSDFFLDFLGCTEGMDAKIQNAGLMRAVDEFCHVSELDAGESIQAREQVAQYCNEQIKEGNEIEIKDLSDHLADVSSRDFYQYASEAYELEDSFPADRGAVRKLTKYVGQGGGLSVSFDQKLMGERITYDAQTDTLTIVGIPPNLREQLIRRSNSVDENE</sequence>
<dbReference type="GeneID" id="61294944"/>
<name>A0A090K755_9GAMM</name>
<evidence type="ECO:0000313" key="5">
    <source>
        <dbReference type="EMBL" id="SGZ03130.1"/>
    </source>
</evidence>
<dbReference type="RefSeq" id="WP_045109933.1">
    <property type="nucleotide sequence ID" value="NZ_CAWQZC010000054.1"/>
</dbReference>
<dbReference type="PATRIC" id="fig|80854.5.peg.1744"/>
<proteinExistence type="inferred from homology"/>
<evidence type="ECO:0000313" key="4">
    <source>
        <dbReference type="EMBL" id="SGY91128.1"/>
    </source>
</evidence>
<dbReference type="GO" id="GO:0003727">
    <property type="term" value="F:single-stranded RNA binding"/>
    <property type="evidence" value="ECO:0007669"/>
    <property type="project" value="TreeGrafter"/>
</dbReference>
<dbReference type="HOGENOM" id="CLU_063050_0_1_6"/>